<reference evidence="2 3" key="1">
    <citation type="submission" date="2016-10" db="EMBL/GenBank/DDBJ databases">
        <authorList>
            <person name="de Groot N.N."/>
        </authorList>
    </citation>
    <scope>NUCLEOTIDE SEQUENCE [LARGE SCALE GENOMIC DNA]</scope>
    <source>
        <strain evidence="2 3">DSM 15123</strain>
    </source>
</reference>
<accession>A0A1H8EQP0</accession>
<dbReference type="Pfam" id="PF10993">
    <property type="entry name" value="DUF2818"/>
    <property type="match status" value="1"/>
</dbReference>
<dbReference type="Proteomes" id="UP000199531">
    <property type="component" value="Unassembled WGS sequence"/>
</dbReference>
<evidence type="ECO:0000313" key="2">
    <source>
        <dbReference type="EMBL" id="SEN21197.1"/>
    </source>
</evidence>
<feature type="transmembrane region" description="Helical" evidence="1">
    <location>
        <begin position="6"/>
        <end position="23"/>
    </location>
</feature>
<organism evidence="2 3">
    <name type="scientific">Brachymonas denitrificans DSM 15123</name>
    <dbReference type="NCBI Taxonomy" id="1121117"/>
    <lineage>
        <taxon>Bacteria</taxon>
        <taxon>Pseudomonadati</taxon>
        <taxon>Pseudomonadota</taxon>
        <taxon>Betaproteobacteria</taxon>
        <taxon>Burkholderiales</taxon>
        <taxon>Comamonadaceae</taxon>
        <taxon>Brachymonas</taxon>
    </lineage>
</organism>
<gene>
    <name evidence="2" type="ORF">SAMN02745977_00762</name>
</gene>
<evidence type="ECO:0000313" key="3">
    <source>
        <dbReference type="Proteomes" id="UP000199531"/>
    </source>
</evidence>
<dbReference type="OrthoDB" id="5785537at2"/>
<keyword evidence="1" id="KW-0472">Membrane</keyword>
<feature type="transmembrane region" description="Helical" evidence="1">
    <location>
        <begin position="44"/>
        <end position="63"/>
    </location>
</feature>
<feature type="transmembrane region" description="Helical" evidence="1">
    <location>
        <begin position="75"/>
        <end position="95"/>
    </location>
</feature>
<evidence type="ECO:0000256" key="1">
    <source>
        <dbReference type="SAM" id="Phobius"/>
    </source>
</evidence>
<name>A0A1H8EQP0_9BURK</name>
<protein>
    <recommendedName>
        <fullName evidence="4">Transmembrane protein</fullName>
    </recommendedName>
</protein>
<dbReference type="AlphaFoldDB" id="A0A1H8EQP0"/>
<sequence>MSLNLTVWLVILVAFVAANLPFINQRLFAVLPRRQARGRKGFGLQLLEWLVLYFVAGGFFLLLERNAGQIYPQGWEFYATTLALFATFAFPGFVYSHLMRHND</sequence>
<evidence type="ECO:0008006" key="4">
    <source>
        <dbReference type="Google" id="ProtNLM"/>
    </source>
</evidence>
<dbReference type="PIRSF" id="PIRSF019883">
    <property type="entry name" value="UCP019883"/>
    <property type="match status" value="1"/>
</dbReference>
<dbReference type="STRING" id="1121117.SAMN02745977_00762"/>
<keyword evidence="3" id="KW-1185">Reference proteome</keyword>
<dbReference type="EMBL" id="FOCW01000001">
    <property type="protein sequence ID" value="SEN21197.1"/>
    <property type="molecule type" value="Genomic_DNA"/>
</dbReference>
<keyword evidence="1" id="KW-0812">Transmembrane</keyword>
<dbReference type="RefSeq" id="WP_091814045.1">
    <property type="nucleotide sequence ID" value="NZ_FOCW01000001.1"/>
</dbReference>
<proteinExistence type="predicted"/>
<keyword evidence="1" id="KW-1133">Transmembrane helix</keyword>
<dbReference type="InterPro" id="IPR016768">
    <property type="entry name" value="UCP019883"/>
</dbReference>